<name>A0A975BTD5_9BACT</name>
<organism evidence="1 2">
    <name type="scientific">Desulfonema magnum</name>
    <dbReference type="NCBI Taxonomy" id="45655"/>
    <lineage>
        <taxon>Bacteria</taxon>
        <taxon>Pseudomonadati</taxon>
        <taxon>Thermodesulfobacteriota</taxon>
        <taxon>Desulfobacteria</taxon>
        <taxon>Desulfobacterales</taxon>
        <taxon>Desulfococcaceae</taxon>
        <taxon>Desulfonema</taxon>
    </lineage>
</organism>
<evidence type="ECO:0000313" key="1">
    <source>
        <dbReference type="EMBL" id="QTA91068.1"/>
    </source>
</evidence>
<protein>
    <submittedName>
        <fullName evidence="1">Uncharacterized protein</fullName>
    </submittedName>
</protein>
<gene>
    <name evidence="1" type="ORF">dnm_071330</name>
</gene>
<dbReference type="AlphaFoldDB" id="A0A975BTD5"/>
<dbReference type="KEGG" id="dmm:dnm_071330"/>
<keyword evidence="2" id="KW-1185">Reference proteome</keyword>
<dbReference type="EMBL" id="CP061800">
    <property type="protein sequence ID" value="QTA91068.1"/>
    <property type="molecule type" value="Genomic_DNA"/>
</dbReference>
<accession>A0A975BTD5</accession>
<dbReference type="Proteomes" id="UP000663722">
    <property type="component" value="Chromosome"/>
</dbReference>
<proteinExistence type="predicted"/>
<evidence type="ECO:0000313" key="2">
    <source>
        <dbReference type="Proteomes" id="UP000663722"/>
    </source>
</evidence>
<reference evidence="1" key="1">
    <citation type="journal article" date="2021" name="Microb. Physiol.">
        <title>Proteogenomic Insights into the Physiology of Marine, Sulfate-Reducing, Filamentous Desulfonema limicola and Desulfonema magnum.</title>
        <authorList>
            <person name="Schnaars V."/>
            <person name="Wohlbrand L."/>
            <person name="Scheve S."/>
            <person name="Hinrichs C."/>
            <person name="Reinhardt R."/>
            <person name="Rabus R."/>
        </authorList>
    </citation>
    <scope>NUCLEOTIDE SEQUENCE</scope>
    <source>
        <strain evidence="1">4be13</strain>
    </source>
</reference>
<sequence length="38" mass="4212">MTLEIPAIGIFSKSNIQGKKIAGKLLTRYLKKSVMLYG</sequence>